<comment type="subcellular location">
    <subcellularLocation>
        <location evidence="1">Nucleus</location>
    </subcellularLocation>
</comment>
<evidence type="ECO:0000256" key="7">
    <source>
        <dbReference type="SAM" id="MobiDB-lite"/>
    </source>
</evidence>
<dbReference type="SUPFAM" id="SSF57667">
    <property type="entry name" value="beta-beta-alpha zinc fingers"/>
    <property type="match status" value="1"/>
</dbReference>
<keyword evidence="5" id="KW-0539">Nucleus</keyword>
<evidence type="ECO:0000256" key="3">
    <source>
        <dbReference type="ARBA" id="ARBA00022771"/>
    </source>
</evidence>
<evidence type="ECO:0000256" key="5">
    <source>
        <dbReference type="ARBA" id="ARBA00023242"/>
    </source>
</evidence>
<feature type="domain" description="C2H2-type" evidence="8">
    <location>
        <begin position="32"/>
        <end position="59"/>
    </location>
</feature>
<organism evidence="9 10">
    <name type="scientific">Triticum turgidum subsp. durum</name>
    <name type="common">Durum wheat</name>
    <name type="synonym">Triticum durum</name>
    <dbReference type="NCBI Taxonomy" id="4567"/>
    <lineage>
        <taxon>Eukaryota</taxon>
        <taxon>Viridiplantae</taxon>
        <taxon>Streptophyta</taxon>
        <taxon>Embryophyta</taxon>
        <taxon>Tracheophyta</taxon>
        <taxon>Spermatophyta</taxon>
        <taxon>Magnoliopsida</taxon>
        <taxon>Liliopsida</taxon>
        <taxon>Poales</taxon>
        <taxon>Poaceae</taxon>
        <taxon>BOP clade</taxon>
        <taxon>Pooideae</taxon>
        <taxon>Triticodae</taxon>
        <taxon>Triticeae</taxon>
        <taxon>Triticinae</taxon>
        <taxon>Triticum</taxon>
    </lineage>
</organism>
<protein>
    <recommendedName>
        <fullName evidence="8">C2H2-type domain-containing protein</fullName>
    </recommendedName>
</protein>
<evidence type="ECO:0000256" key="1">
    <source>
        <dbReference type="ARBA" id="ARBA00004123"/>
    </source>
</evidence>
<sequence>MERASSSQDDELSLELTLAAVAPAPGTTDGFFLCVHCDRKFRSSQALGGHQNAHKQERAIAKHQREAAPAATRAQKSRSSKAERHAATSTRMPEPADGKQGGSSSKHGDDDDEVDLSLRL</sequence>
<evidence type="ECO:0000259" key="8">
    <source>
        <dbReference type="PROSITE" id="PS50157"/>
    </source>
</evidence>
<dbReference type="InterPro" id="IPR036236">
    <property type="entry name" value="Znf_C2H2_sf"/>
</dbReference>
<accession>A0A9R1AED8</accession>
<evidence type="ECO:0000256" key="6">
    <source>
        <dbReference type="PROSITE-ProRule" id="PRU00042"/>
    </source>
</evidence>
<keyword evidence="4" id="KW-0862">Zinc</keyword>
<feature type="region of interest" description="Disordered" evidence="7">
    <location>
        <begin position="44"/>
        <end position="120"/>
    </location>
</feature>
<keyword evidence="2" id="KW-0479">Metal-binding</keyword>
<keyword evidence="10" id="KW-1185">Reference proteome</keyword>
<evidence type="ECO:0000313" key="9">
    <source>
        <dbReference type="EMBL" id="VAI93794.1"/>
    </source>
</evidence>
<proteinExistence type="predicted"/>
<keyword evidence="3 6" id="KW-0863">Zinc-finger</keyword>
<dbReference type="Gramene" id="TRITD7Bv1G226340.1">
    <property type="protein sequence ID" value="TRITD7Bv1G226340.1"/>
    <property type="gene ID" value="TRITD7Bv1G226340"/>
</dbReference>
<dbReference type="GO" id="GO:0005634">
    <property type="term" value="C:nucleus"/>
    <property type="evidence" value="ECO:0007669"/>
    <property type="project" value="UniProtKB-SubCell"/>
</dbReference>
<dbReference type="EMBL" id="LT934124">
    <property type="protein sequence ID" value="VAI93794.1"/>
    <property type="molecule type" value="Genomic_DNA"/>
</dbReference>
<gene>
    <name evidence="9" type="ORF">TRITD_7Bv1G226340</name>
</gene>
<evidence type="ECO:0000313" key="10">
    <source>
        <dbReference type="Proteomes" id="UP000324705"/>
    </source>
</evidence>
<feature type="compositionally biased region" description="Basic and acidic residues" evidence="7">
    <location>
        <begin position="54"/>
        <end position="66"/>
    </location>
</feature>
<reference evidence="9 10" key="1">
    <citation type="submission" date="2017-09" db="EMBL/GenBank/DDBJ databases">
        <authorList>
            <consortium name="International Durum Wheat Genome Sequencing Consortium (IDWGSC)"/>
            <person name="Milanesi L."/>
        </authorList>
    </citation>
    <scope>NUCLEOTIDE SEQUENCE [LARGE SCALE GENOMIC DNA]</scope>
    <source>
        <strain evidence="10">cv. Svevo</strain>
    </source>
</reference>
<dbReference type="InterPro" id="IPR044246">
    <property type="entry name" value="ZFP3-like"/>
</dbReference>
<feature type="compositionally biased region" description="Acidic residues" evidence="7">
    <location>
        <begin position="110"/>
        <end position="120"/>
    </location>
</feature>
<dbReference type="GO" id="GO:0009788">
    <property type="term" value="P:negative regulation of abscisic acid-activated signaling pathway"/>
    <property type="evidence" value="ECO:0007669"/>
    <property type="project" value="InterPro"/>
</dbReference>
<evidence type="ECO:0000256" key="4">
    <source>
        <dbReference type="ARBA" id="ARBA00022833"/>
    </source>
</evidence>
<dbReference type="Gene3D" id="3.30.160.60">
    <property type="entry name" value="Classic Zinc Finger"/>
    <property type="match status" value="1"/>
</dbReference>
<name>A0A9R1AED8_TRITD</name>
<dbReference type="Proteomes" id="UP000324705">
    <property type="component" value="Chromosome 7B"/>
</dbReference>
<evidence type="ECO:0000256" key="2">
    <source>
        <dbReference type="ARBA" id="ARBA00022723"/>
    </source>
</evidence>
<dbReference type="AlphaFoldDB" id="A0A9R1AED8"/>
<dbReference type="PROSITE" id="PS00028">
    <property type="entry name" value="ZINC_FINGER_C2H2_1"/>
    <property type="match status" value="1"/>
</dbReference>
<dbReference type="PROSITE" id="PS50157">
    <property type="entry name" value="ZINC_FINGER_C2H2_2"/>
    <property type="match status" value="1"/>
</dbReference>
<dbReference type="PANTHER" id="PTHR47287">
    <property type="entry name" value="C2H2 AND C2HC ZINC FINGERS SUPERFAMILY PROTEIN"/>
    <property type="match status" value="1"/>
</dbReference>
<dbReference type="InterPro" id="IPR013087">
    <property type="entry name" value="Znf_C2H2_type"/>
</dbReference>
<dbReference type="PANTHER" id="PTHR47287:SF15">
    <property type="entry name" value="ZINC FINGER PROTEIN 3-LIKE"/>
    <property type="match status" value="1"/>
</dbReference>
<dbReference type="GO" id="GO:0008270">
    <property type="term" value="F:zinc ion binding"/>
    <property type="evidence" value="ECO:0007669"/>
    <property type="project" value="UniProtKB-KW"/>
</dbReference>